<keyword evidence="2" id="KW-0378">Hydrolase</keyword>
<dbReference type="PANTHER" id="PTHR37017:SF11">
    <property type="entry name" value="ESTERASE_LIPASE_THIOESTERASE DOMAIN-CONTAINING PROTEIN"/>
    <property type="match status" value="1"/>
</dbReference>
<dbReference type="Gene3D" id="3.40.50.1820">
    <property type="entry name" value="alpha/beta hydrolase"/>
    <property type="match status" value="1"/>
</dbReference>
<protein>
    <submittedName>
        <fullName evidence="2">Alpha/beta hydrolase</fullName>
    </submittedName>
</protein>
<dbReference type="EMBL" id="CP159218">
    <property type="protein sequence ID" value="XCG64032.1"/>
    <property type="molecule type" value="Genomic_DNA"/>
</dbReference>
<dbReference type="Pfam" id="PF12697">
    <property type="entry name" value="Abhydrolase_6"/>
    <property type="match status" value="1"/>
</dbReference>
<dbReference type="AlphaFoldDB" id="A0AAU8DQV7"/>
<reference evidence="2" key="1">
    <citation type="submission" date="2024-05" db="EMBL/GenBank/DDBJ databases">
        <authorList>
            <person name="Cai S.Y."/>
            <person name="Jin L.M."/>
            <person name="Li H.R."/>
        </authorList>
    </citation>
    <scope>NUCLEOTIDE SEQUENCE</scope>
    <source>
        <strain evidence="2">A5-74</strain>
    </source>
</reference>
<dbReference type="GO" id="GO:0016787">
    <property type="term" value="F:hydrolase activity"/>
    <property type="evidence" value="ECO:0007669"/>
    <property type="project" value="UniProtKB-KW"/>
</dbReference>
<evidence type="ECO:0000259" key="1">
    <source>
        <dbReference type="Pfam" id="PF12697"/>
    </source>
</evidence>
<proteinExistence type="predicted"/>
<dbReference type="InterPro" id="IPR000073">
    <property type="entry name" value="AB_hydrolase_1"/>
</dbReference>
<sequence length="239" mass="25519">MADLLLIPGADGRAWSWHRLVPELAARGHRGIPVELPLEPAATLDDYRDAALAAVAAVPDPGRLTVVGQSLGAYTAPLLVDRLAVERIVLINPMIPAPGETAGEFWDATGQEQARVAAALKHGHPTEFDLLTGFFHDVPEDVTAEAMASGGVAELDGVFAQPWPLSRWPEVRTEVILAEGDRFFPLEFQRRVIAERLPDPALHVIPGGHLVALADPVTVADTLDVIVRSPTASEGAPRG</sequence>
<dbReference type="InterPro" id="IPR052897">
    <property type="entry name" value="Sec-Metab_Biosynth_Hydrolase"/>
</dbReference>
<name>A0AAU8DQV7_9ACTN</name>
<feature type="domain" description="AB hydrolase-1" evidence="1">
    <location>
        <begin position="4"/>
        <end position="221"/>
    </location>
</feature>
<evidence type="ECO:0000313" key="2">
    <source>
        <dbReference type="EMBL" id="XCG64032.1"/>
    </source>
</evidence>
<dbReference type="PANTHER" id="PTHR37017">
    <property type="entry name" value="AB HYDROLASE-1 DOMAIN-CONTAINING PROTEIN-RELATED"/>
    <property type="match status" value="1"/>
</dbReference>
<gene>
    <name evidence="2" type="ORF">ABLG96_01405</name>
</gene>
<dbReference type="SUPFAM" id="SSF53474">
    <property type="entry name" value="alpha/beta-Hydrolases"/>
    <property type="match status" value="1"/>
</dbReference>
<dbReference type="InterPro" id="IPR029058">
    <property type="entry name" value="AB_hydrolase_fold"/>
</dbReference>
<organism evidence="2">
    <name type="scientific">Nakamurella sp. A5-74</name>
    <dbReference type="NCBI Taxonomy" id="3158264"/>
    <lineage>
        <taxon>Bacteria</taxon>
        <taxon>Bacillati</taxon>
        <taxon>Actinomycetota</taxon>
        <taxon>Actinomycetes</taxon>
        <taxon>Nakamurellales</taxon>
        <taxon>Nakamurellaceae</taxon>
        <taxon>Nakamurella</taxon>
    </lineage>
</organism>
<dbReference type="RefSeq" id="WP_353649646.1">
    <property type="nucleotide sequence ID" value="NZ_CP159218.1"/>
</dbReference>
<accession>A0AAU8DQV7</accession>